<accession>A0A3M0K3Z2</accession>
<evidence type="ECO:0000313" key="2">
    <source>
        <dbReference type="Proteomes" id="UP000269221"/>
    </source>
</evidence>
<dbReference type="Proteomes" id="UP000269221">
    <property type="component" value="Unassembled WGS sequence"/>
</dbReference>
<protein>
    <submittedName>
        <fullName evidence="1">Uncharacterized protein</fullName>
    </submittedName>
</protein>
<dbReference type="EMBL" id="QRBI01000119">
    <property type="protein sequence ID" value="RMC07892.1"/>
    <property type="molecule type" value="Genomic_DNA"/>
</dbReference>
<proteinExistence type="predicted"/>
<organism evidence="1 2">
    <name type="scientific">Hirundo rustica rustica</name>
    <dbReference type="NCBI Taxonomy" id="333673"/>
    <lineage>
        <taxon>Eukaryota</taxon>
        <taxon>Metazoa</taxon>
        <taxon>Chordata</taxon>
        <taxon>Craniata</taxon>
        <taxon>Vertebrata</taxon>
        <taxon>Euteleostomi</taxon>
        <taxon>Archelosauria</taxon>
        <taxon>Archosauria</taxon>
        <taxon>Dinosauria</taxon>
        <taxon>Saurischia</taxon>
        <taxon>Theropoda</taxon>
        <taxon>Coelurosauria</taxon>
        <taxon>Aves</taxon>
        <taxon>Neognathae</taxon>
        <taxon>Neoaves</taxon>
        <taxon>Telluraves</taxon>
        <taxon>Australaves</taxon>
        <taxon>Passeriformes</taxon>
        <taxon>Sylvioidea</taxon>
        <taxon>Hirundinidae</taxon>
        <taxon>Hirundo</taxon>
    </lineage>
</organism>
<comment type="caution">
    <text evidence="1">The sequence shown here is derived from an EMBL/GenBank/DDBJ whole genome shotgun (WGS) entry which is preliminary data.</text>
</comment>
<keyword evidence="2" id="KW-1185">Reference proteome</keyword>
<reference evidence="1 2" key="1">
    <citation type="submission" date="2018-07" db="EMBL/GenBank/DDBJ databases">
        <title>A high quality draft genome assembly of the barn swallow (H. rustica rustica).</title>
        <authorList>
            <person name="Formenti G."/>
            <person name="Chiara M."/>
            <person name="Poveda L."/>
            <person name="Francoijs K.-J."/>
            <person name="Bonisoli-Alquati A."/>
            <person name="Canova L."/>
            <person name="Gianfranceschi L."/>
            <person name="Horner D.S."/>
            <person name="Saino N."/>
        </authorList>
    </citation>
    <scope>NUCLEOTIDE SEQUENCE [LARGE SCALE GENOMIC DNA]</scope>
    <source>
        <strain evidence="1">Chelidonia</strain>
        <tissue evidence="1">Blood</tissue>
    </source>
</reference>
<dbReference type="AlphaFoldDB" id="A0A3M0K3Z2"/>
<evidence type="ECO:0000313" key="1">
    <source>
        <dbReference type="EMBL" id="RMC07892.1"/>
    </source>
</evidence>
<name>A0A3M0K3Z2_HIRRU</name>
<gene>
    <name evidence="1" type="ORF">DUI87_15363</name>
</gene>
<sequence length="85" mass="9298">MIAAPCTSLLLAGDFKVTCSPRDRGPVLPFQCCKDPKPSRDQLQLALRAAHVLQLQLLLADLRNSLEQILSSPAVHYAGKQQLMS</sequence>